<accession>A0AAV0NP63</accession>
<evidence type="ECO:0000313" key="2">
    <source>
        <dbReference type="Proteomes" id="UP001154282"/>
    </source>
</evidence>
<name>A0AAV0NP63_9ROSI</name>
<protein>
    <submittedName>
        <fullName evidence="1">Uncharacterized protein</fullName>
    </submittedName>
</protein>
<evidence type="ECO:0000313" key="1">
    <source>
        <dbReference type="EMBL" id="CAI0460420.1"/>
    </source>
</evidence>
<dbReference type="Proteomes" id="UP001154282">
    <property type="component" value="Unassembled WGS sequence"/>
</dbReference>
<keyword evidence="2" id="KW-1185">Reference proteome</keyword>
<reference evidence="1" key="1">
    <citation type="submission" date="2022-08" db="EMBL/GenBank/DDBJ databases">
        <authorList>
            <person name="Gutierrez-Valencia J."/>
        </authorList>
    </citation>
    <scope>NUCLEOTIDE SEQUENCE</scope>
</reference>
<organism evidence="1 2">
    <name type="scientific">Linum tenue</name>
    <dbReference type="NCBI Taxonomy" id="586396"/>
    <lineage>
        <taxon>Eukaryota</taxon>
        <taxon>Viridiplantae</taxon>
        <taxon>Streptophyta</taxon>
        <taxon>Embryophyta</taxon>
        <taxon>Tracheophyta</taxon>
        <taxon>Spermatophyta</taxon>
        <taxon>Magnoliopsida</taxon>
        <taxon>eudicotyledons</taxon>
        <taxon>Gunneridae</taxon>
        <taxon>Pentapetalae</taxon>
        <taxon>rosids</taxon>
        <taxon>fabids</taxon>
        <taxon>Malpighiales</taxon>
        <taxon>Linaceae</taxon>
        <taxon>Linum</taxon>
    </lineage>
</organism>
<sequence>MRKQNLLLSTYLLLLCLGYVRAIVNPCCLLLRRV</sequence>
<proteinExistence type="predicted"/>
<gene>
    <name evidence="1" type="ORF">LITE_LOCUS34462</name>
</gene>
<comment type="caution">
    <text evidence="1">The sequence shown here is derived from an EMBL/GenBank/DDBJ whole genome shotgun (WGS) entry which is preliminary data.</text>
</comment>
<dbReference type="AlphaFoldDB" id="A0AAV0NP63"/>
<dbReference type="EMBL" id="CAMGYJ010000008">
    <property type="protein sequence ID" value="CAI0460420.1"/>
    <property type="molecule type" value="Genomic_DNA"/>
</dbReference>